<accession>E5AV34</accession>
<dbReference type="AlphaFoldDB" id="E5AV34"/>
<evidence type="ECO:0000313" key="7">
    <source>
        <dbReference type="EMBL" id="CBW76958.1"/>
    </source>
</evidence>
<keyword evidence="3 6" id="KW-0815">Transposition</keyword>
<keyword evidence="7" id="KW-0614">Plasmid</keyword>
<proteinExistence type="inferred from homology"/>
<dbReference type="GO" id="GO:0006313">
    <property type="term" value="P:DNA transposition"/>
    <property type="evidence" value="ECO:0007669"/>
    <property type="project" value="UniProtKB-UniRule"/>
</dbReference>
<sequence>MWQRQWEQVIPFFAYPPQVRRIIYATNAIESMHMQLRKIVKNRGHFPSDRSELLLRNKTGSRLTRANRRVRRRRARSSACRGRVCRRFDRHESRREQRIDVAFHSAAIAMQACCYAQSKNGSSTLCVKFVPRSSIDSTREYEAAESRRGYPSVA</sequence>
<name>E5AV34_MYCRK</name>
<geneLocation type="plasmid" evidence="7 8">
    <name>pBRH01</name>
</geneLocation>
<dbReference type="eggNOG" id="COG3328">
    <property type="taxonomic scope" value="Bacteria"/>
</dbReference>
<keyword evidence="4 6" id="KW-0238">DNA-binding</keyword>
<dbReference type="GO" id="GO:0003677">
    <property type="term" value="F:DNA binding"/>
    <property type="evidence" value="ECO:0007669"/>
    <property type="project" value="UniProtKB-UniRule"/>
</dbReference>
<evidence type="ECO:0000256" key="6">
    <source>
        <dbReference type="RuleBase" id="RU365089"/>
    </source>
</evidence>
<dbReference type="PANTHER" id="PTHR33217">
    <property type="entry name" value="TRANSPOSASE FOR INSERTION SEQUENCE ELEMENT IS1081"/>
    <property type="match status" value="1"/>
</dbReference>
<dbReference type="Proteomes" id="UP000007437">
    <property type="component" value="Plasmid pBRH01"/>
</dbReference>
<evidence type="ECO:0000256" key="5">
    <source>
        <dbReference type="ARBA" id="ARBA00023172"/>
    </source>
</evidence>
<dbReference type="InterPro" id="IPR001207">
    <property type="entry name" value="Transposase_mutator"/>
</dbReference>
<keyword evidence="5 6" id="KW-0233">DNA recombination</keyword>
<evidence type="ECO:0000313" key="8">
    <source>
        <dbReference type="Proteomes" id="UP000007437"/>
    </source>
</evidence>
<organism evidence="7 8">
    <name type="scientific">Mycetohabitans rhizoxinica (strain DSM 19002 / CIP 109453 / HKI 454)</name>
    <name type="common">Paraburkholderia rhizoxinica</name>
    <dbReference type="NCBI Taxonomy" id="882378"/>
    <lineage>
        <taxon>Bacteria</taxon>
        <taxon>Pseudomonadati</taxon>
        <taxon>Pseudomonadota</taxon>
        <taxon>Betaproteobacteria</taxon>
        <taxon>Burkholderiales</taxon>
        <taxon>Burkholderiaceae</taxon>
        <taxon>Mycetohabitans</taxon>
    </lineage>
</organism>
<comment type="similarity">
    <text evidence="2 6">Belongs to the transposase mutator family.</text>
</comment>
<evidence type="ECO:0000256" key="2">
    <source>
        <dbReference type="ARBA" id="ARBA00010961"/>
    </source>
</evidence>
<gene>
    <name evidence="7" type="ordered locus">RBRH_01842</name>
</gene>
<dbReference type="HOGENOM" id="CLU_1700941_0_0_4"/>
<reference evidence="7 8" key="1">
    <citation type="journal article" date="2011" name="J. Bacteriol.">
        <title>Complete genome sequence of Burkholderia rhizoxinica, an endosymbiont of Rhizopus microsporus.</title>
        <authorList>
            <person name="Lackner G."/>
            <person name="Moebius N."/>
            <person name="Partida-Martinez L."/>
            <person name="Hertweck C."/>
        </authorList>
    </citation>
    <scope>NUCLEOTIDE SEQUENCE [LARGE SCALE GENOMIC DNA]</scope>
    <source>
        <strain evidence="8">DSM 19002 / CIP 109453 / HKI 454</strain>
        <plasmid evidence="7 8">pBRH01</plasmid>
    </source>
</reference>
<evidence type="ECO:0000256" key="1">
    <source>
        <dbReference type="ARBA" id="ARBA00002190"/>
    </source>
</evidence>
<dbReference type="Pfam" id="PF00872">
    <property type="entry name" value="Transposase_mut"/>
    <property type="match status" value="1"/>
</dbReference>
<dbReference type="EMBL" id="FR687360">
    <property type="protein sequence ID" value="CBW76958.1"/>
    <property type="molecule type" value="Genomic_DNA"/>
</dbReference>
<evidence type="ECO:0000256" key="3">
    <source>
        <dbReference type="ARBA" id="ARBA00022578"/>
    </source>
</evidence>
<dbReference type="PANTHER" id="PTHR33217:SF8">
    <property type="entry name" value="MUTATOR FAMILY TRANSPOSASE"/>
    <property type="match status" value="1"/>
</dbReference>
<evidence type="ECO:0000256" key="4">
    <source>
        <dbReference type="ARBA" id="ARBA00023125"/>
    </source>
</evidence>
<dbReference type="GO" id="GO:0004803">
    <property type="term" value="F:transposase activity"/>
    <property type="evidence" value="ECO:0007669"/>
    <property type="project" value="UniProtKB-UniRule"/>
</dbReference>
<keyword evidence="6" id="KW-0814">Transposable element</keyword>
<dbReference type="KEGG" id="brh:RBRH_01842"/>
<protein>
    <recommendedName>
        <fullName evidence="6">Mutator family transposase</fullName>
    </recommendedName>
</protein>
<comment type="function">
    <text evidence="1 6">Required for the transposition of the insertion element.</text>
</comment>